<evidence type="ECO:0000256" key="6">
    <source>
        <dbReference type="ARBA" id="ARBA00023098"/>
    </source>
</evidence>
<gene>
    <name evidence="8 10" type="primary">acpS</name>
    <name evidence="10" type="ORF">H7B90_17315</name>
</gene>
<evidence type="ECO:0000313" key="11">
    <source>
        <dbReference type="Proteomes" id="UP000553776"/>
    </source>
</evidence>
<comment type="subcellular location">
    <subcellularLocation>
        <location evidence="8">Cytoplasm</location>
    </subcellularLocation>
</comment>
<accession>A0A841TY20</accession>
<dbReference type="Proteomes" id="UP000553776">
    <property type="component" value="Unassembled WGS sequence"/>
</dbReference>
<dbReference type="GO" id="GO:0000287">
    <property type="term" value="F:magnesium ion binding"/>
    <property type="evidence" value="ECO:0007669"/>
    <property type="project" value="UniProtKB-UniRule"/>
</dbReference>
<dbReference type="EMBL" id="JACJVR010000068">
    <property type="protein sequence ID" value="MBB6693166.1"/>
    <property type="molecule type" value="Genomic_DNA"/>
</dbReference>
<keyword evidence="11" id="KW-1185">Reference proteome</keyword>
<reference evidence="10 11" key="1">
    <citation type="submission" date="2020-08" db="EMBL/GenBank/DDBJ databases">
        <title>Cohnella phylogeny.</title>
        <authorList>
            <person name="Dunlap C."/>
        </authorList>
    </citation>
    <scope>NUCLEOTIDE SEQUENCE [LARGE SCALE GENOMIC DNA]</scope>
    <source>
        <strain evidence="10 11">DSM 25239</strain>
    </source>
</reference>
<keyword evidence="2 8" id="KW-0808">Transferase</keyword>
<dbReference type="InterPro" id="IPR037143">
    <property type="entry name" value="4-PPantetheinyl_Trfase_dom_sf"/>
</dbReference>
<evidence type="ECO:0000256" key="7">
    <source>
        <dbReference type="ARBA" id="ARBA00023160"/>
    </source>
</evidence>
<dbReference type="GO" id="GO:0005737">
    <property type="term" value="C:cytoplasm"/>
    <property type="evidence" value="ECO:0007669"/>
    <property type="project" value="UniProtKB-SubCell"/>
</dbReference>
<dbReference type="SUPFAM" id="SSF56214">
    <property type="entry name" value="4'-phosphopantetheinyl transferase"/>
    <property type="match status" value="1"/>
</dbReference>
<dbReference type="InterPro" id="IPR004568">
    <property type="entry name" value="Ppantetheine-prot_Trfase_dom"/>
</dbReference>
<dbReference type="RefSeq" id="WP_185137152.1">
    <property type="nucleotide sequence ID" value="NZ_BORM01000015.1"/>
</dbReference>
<dbReference type="GO" id="GO:0008897">
    <property type="term" value="F:holo-[acyl-carrier-protein] synthase activity"/>
    <property type="evidence" value="ECO:0007669"/>
    <property type="project" value="UniProtKB-UniRule"/>
</dbReference>
<keyword evidence="7 8" id="KW-0275">Fatty acid biosynthesis</keyword>
<comment type="cofactor">
    <cofactor evidence="8">
        <name>Mg(2+)</name>
        <dbReference type="ChEBI" id="CHEBI:18420"/>
    </cofactor>
</comment>
<keyword evidence="1 8" id="KW-0444">Lipid biosynthesis</keyword>
<proteinExistence type="inferred from homology"/>
<dbReference type="NCBIfam" id="TIGR00516">
    <property type="entry name" value="acpS"/>
    <property type="match status" value="1"/>
</dbReference>
<dbReference type="AlphaFoldDB" id="A0A841TY20"/>
<keyword evidence="8" id="KW-0963">Cytoplasm</keyword>
<dbReference type="HAMAP" id="MF_00101">
    <property type="entry name" value="AcpS"/>
    <property type="match status" value="1"/>
</dbReference>
<feature type="binding site" evidence="8">
    <location>
        <position position="8"/>
    </location>
    <ligand>
        <name>Mg(2+)</name>
        <dbReference type="ChEBI" id="CHEBI:18420"/>
    </ligand>
</feature>
<evidence type="ECO:0000259" key="9">
    <source>
        <dbReference type="Pfam" id="PF01648"/>
    </source>
</evidence>
<evidence type="ECO:0000256" key="1">
    <source>
        <dbReference type="ARBA" id="ARBA00022516"/>
    </source>
</evidence>
<comment type="catalytic activity">
    <reaction evidence="8">
        <text>apo-[ACP] + CoA = holo-[ACP] + adenosine 3',5'-bisphosphate + H(+)</text>
        <dbReference type="Rhea" id="RHEA:12068"/>
        <dbReference type="Rhea" id="RHEA-COMP:9685"/>
        <dbReference type="Rhea" id="RHEA-COMP:9690"/>
        <dbReference type="ChEBI" id="CHEBI:15378"/>
        <dbReference type="ChEBI" id="CHEBI:29999"/>
        <dbReference type="ChEBI" id="CHEBI:57287"/>
        <dbReference type="ChEBI" id="CHEBI:58343"/>
        <dbReference type="ChEBI" id="CHEBI:64479"/>
        <dbReference type="EC" id="2.7.8.7"/>
    </reaction>
</comment>
<evidence type="ECO:0000313" key="10">
    <source>
        <dbReference type="EMBL" id="MBB6693166.1"/>
    </source>
</evidence>
<dbReference type="InterPro" id="IPR002582">
    <property type="entry name" value="ACPS"/>
</dbReference>
<organism evidence="10 11">
    <name type="scientific">Cohnella xylanilytica</name>
    <dbReference type="NCBI Taxonomy" id="557555"/>
    <lineage>
        <taxon>Bacteria</taxon>
        <taxon>Bacillati</taxon>
        <taxon>Bacillota</taxon>
        <taxon>Bacilli</taxon>
        <taxon>Bacillales</taxon>
        <taxon>Paenibacillaceae</taxon>
        <taxon>Cohnella</taxon>
    </lineage>
</organism>
<dbReference type="Pfam" id="PF01648">
    <property type="entry name" value="ACPS"/>
    <property type="match status" value="1"/>
</dbReference>
<dbReference type="NCBIfam" id="TIGR00556">
    <property type="entry name" value="pantethn_trn"/>
    <property type="match status" value="1"/>
</dbReference>
<comment type="caution">
    <text evidence="10">The sequence shown here is derived from an EMBL/GenBank/DDBJ whole genome shotgun (WGS) entry which is preliminary data.</text>
</comment>
<protein>
    <recommendedName>
        <fullName evidence="8">Holo-[acyl-carrier-protein] synthase</fullName>
        <shortName evidence="8">Holo-ACP synthase</shortName>
        <ecNumber evidence="8">2.7.8.7</ecNumber>
    </recommendedName>
    <alternativeName>
        <fullName evidence="8">4'-phosphopantetheinyl transferase AcpS</fullName>
    </alternativeName>
</protein>
<feature type="binding site" evidence="8">
    <location>
        <position position="60"/>
    </location>
    <ligand>
        <name>Mg(2+)</name>
        <dbReference type="ChEBI" id="CHEBI:18420"/>
    </ligand>
</feature>
<comment type="function">
    <text evidence="8">Transfers the 4'-phosphopantetheine moiety from coenzyme A to a Ser of acyl-carrier-protein.</text>
</comment>
<feature type="domain" description="4'-phosphopantetheinyl transferase" evidence="9">
    <location>
        <begin position="4"/>
        <end position="98"/>
    </location>
</feature>
<evidence type="ECO:0000256" key="5">
    <source>
        <dbReference type="ARBA" id="ARBA00022842"/>
    </source>
</evidence>
<comment type="similarity">
    <text evidence="8">Belongs to the P-Pant transferase superfamily. AcpS family.</text>
</comment>
<dbReference type="InterPro" id="IPR008278">
    <property type="entry name" value="4-PPantetheinyl_Trfase_dom"/>
</dbReference>
<evidence type="ECO:0000256" key="4">
    <source>
        <dbReference type="ARBA" id="ARBA00022832"/>
    </source>
</evidence>
<keyword evidence="4 8" id="KW-0276">Fatty acid metabolism</keyword>
<sequence length="130" mass="13542">MIVGIGLDMVELERMEKLLSGPAGGRFAARVLTEAELARFRTLSGRRAAEFAAGRFAAKEAVVKALGCGIGAAVGFGDVEVLPGASGRPECRLSAAAWERLGLEAAAHSIHVAITHERSMAAATAVVERQ</sequence>
<keyword evidence="3 8" id="KW-0479">Metal-binding</keyword>
<evidence type="ECO:0000256" key="2">
    <source>
        <dbReference type="ARBA" id="ARBA00022679"/>
    </source>
</evidence>
<dbReference type="GO" id="GO:0006633">
    <property type="term" value="P:fatty acid biosynthetic process"/>
    <property type="evidence" value="ECO:0007669"/>
    <property type="project" value="UniProtKB-UniRule"/>
</dbReference>
<keyword evidence="6 8" id="KW-0443">Lipid metabolism</keyword>
<dbReference type="Gene3D" id="3.90.470.20">
    <property type="entry name" value="4'-phosphopantetheinyl transferase domain"/>
    <property type="match status" value="1"/>
</dbReference>
<dbReference type="EC" id="2.7.8.7" evidence="8"/>
<keyword evidence="5 8" id="KW-0460">Magnesium</keyword>
<evidence type="ECO:0000256" key="8">
    <source>
        <dbReference type="HAMAP-Rule" id="MF_00101"/>
    </source>
</evidence>
<evidence type="ECO:0000256" key="3">
    <source>
        <dbReference type="ARBA" id="ARBA00022723"/>
    </source>
</evidence>
<name>A0A841TY20_9BACL</name>